<dbReference type="Proteomes" id="UP001732780">
    <property type="component" value="Chromosome 25"/>
</dbReference>
<reference evidence="2" key="1">
    <citation type="submission" date="2025-08" db="UniProtKB">
        <authorList>
            <consortium name="RefSeq"/>
        </authorList>
    </citation>
    <scope>IDENTIFICATION</scope>
    <source>
        <tissue evidence="2">Blood</tissue>
    </source>
</reference>
<accession>A0AC58PF96</accession>
<dbReference type="RefSeq" id="XP_074208706.1">
    <property type="nucleotide sequence ID" value="XM_074352605.1"/>
</dbReference>
<keyword evidence="1" id="KW-1185">Reference proteome</keyword>
<organism evidence="1 2">
    <name type="scientific">Camelus bactrianus</name>
    <name type="common">Bactrian camel</name>
    <dbReference type="NCBI Taxonomy" id="9837"/>
    <lineage>
        <taxon>Eukaryota</taxon>
        <taxon>Metazoa</taxon>
        <taxon>Chordata</taxon>
        <taxon>Craniata</taxon>
        <taxon>Vertebrata</taxon>
        <taxon>Euteleostomi</taxon>
        <taxon>Mammalia</taxon>
        <taxon>Eutheria</taxon>
        <taxon>Laurasiatheria</taxon>
        <taxon>Artiodactyla</taxon>
        <taxon>Tylopoda</taxon>
        <taxon>Camelidae</taxon>
        <taxon>Camelus</taxon>
    </lineage>
</organism>
<evidence type="ECO:0000313" key="2">
    <source>
        <dbReference type="RefSeq" id="XP_074208706.1"/>
    </source>
</evidence>
<proteinExistence type="predicted"/>
<gene>
    <name evidence="2" type="primary">LOC105061924</name>
</gene>
<name>A0AC58PF96_CAMBA</name>
<evidence type="ECO:0000313" key="1">
    <source>
        <dbReference type="Proteomes" id="UP001732780"/>
    </source>
</evidence>
<sequence>MSVRHFGEQKGKGSSSDKEEGETEPEIKKPEYKKKKKPKNKQTKKKKLEYITGTVEVAPEELTDHNTLTSVGGAHKAYTLANAGPGPAPVWPGSARPPAADPEAQVTVDSKDPGTSPGPPGVPHRMGRPASLLRLFATSTPTTLVASAVSATATPTATSYCTCWAGDGGTRVTQPPPARVSCGSPWAQAQQGRSEAWPLPGKHDN</sequence>
<protein>
    <submittedName>
        <fullName evidence="2">Uncharacterized protein LOC105061924 isoform X1</fullName>
    </submittedName>
</protein>